<proteinExistence type="predicted"/>
<dbReference type="EMBL" id="JBJKFK010000210">
    <property type="protein sequence ID" value="KAL3318730.1"/>
    <property type="molecule type" value="Genomic_DNA"/>
</dbReference>
<dbReference type="Proteomes" id="UP001626550">
    <property type="component" value="Unassembled WGS sequence"/>
</dbReference>
<accession>A0ABD2QGR2</accession>
<reference evidence="1 2" key="1">
    <citation type="submission" date="2024-11" db="EMBL/GenBank/DDBJ databases">
        <title>Adaptive evolution of stress response genes in parasites aligns with host niche diversity.</title>
        <authorList>
            <person name="Hahn C."/>
            <person name="Resl P."/>
        </authorList>
    </citation>
    <scope>NUCLEOTIDE SEQUENCE [LARGE SCALE GENOMIC DNA]</scope>
    <source>
        <strain evidence="1">EGGRZ-B1_66</strain>
        <tissue evidence="1">Body</tissue>
    </source>
</reference>
<keyword evidence="2" id="KW-1185">Reference proteome</keyword>
<protein>
    <submittedName>
        <fullName evidence="1">WD repeat-containing protein 78</fullName>
    </submittedName>
</protein>
<evidence type="ECO:0000313" key="1">
    <source>
        <dbReference type="EMBL" id="KAL3318730.1"/>
    </source>
</evidence>
<gene>
    <name evidence="1" type="primary">WDR78_1</name>
    <name evidence="1" type="ORF">Ciccas_002609</name>
</gene>
<organism evidence="1 2">
    <name type="scientific">Cichlidogyrus casuarinus</name>
    <dbReference type="NCBI Taxonomy" id="1844966"/>
    <lineage>
        <taxon>Eukaryota</taxon>
        <taxon>Metazoa</taxon>
        <taxon>Spiralia</taxon>
        <taxon>Lophotrochozoa</taxon>
        <taxon>Platyhelminthes</taxon>
        <taxon>Monogenea</taxon>
        <taxon>Monopisthocotylea</taxon>
        <taxon>Dactylogyridea</taxon>
        <taxon>Ancyrocephalidae</taxon>
        <taxon>Cichlidogyrus</taxon>
    </lineage>
</organism>
<sequence>MSNNSREEDKNFDDQDILLEETDIIWLTDLQSVLANADTPDGAAVSERNTKYLNLLENKPGNDLYVSQGLNTFNNYMFSEGVQTEKIRKEAIECSISEYEVFEAYNEVPNEPPSSYLVDKTAVALSKSQVVNKNLPNDPQELEVYWDSILSVIQIILISFVNRKIVSTYW</sequence>
<evidence type="ECO:0000313" key="2">
    <source>
        <dbReference type="Proteomes" id="UP001626550"/>
    </source>
</evidence>
<comment type="caution">
    <text evidence="1">The sequence shown here is derived from an EMBL/GenBank/DDBJ whole genome shotgun (WGS) entry which is preliminary data.</text>
</comment>
<name>A0ABD2QGR2_9PLAT</name>
<dbReference type="AlphaFoldDB" id="A0ABD2QGR2"/>